<accession>A0A0M3HG24</accession>
<reference evidence="2" key="1">
    <citation type="submission" date="2017-02" db="UniProtKB">
        <authorList>
            <consortium name="WormBaseParasite"/>
        </authorList>
    </citation>
    <scope>IDENTIFICATION</scope>
</reference>
<dbReference type="AlphaFoldDB" id="A0A0M3HG24"/>
<proteinExistence type="predicted"/>
<organism evidence="1 2">
    <name type="scientific">Ascaris lumbricoides</name>
    <name type="common">Giant roundworm</name>
    <dbReference type="NCBI Taxonomy" id="6252"/>
    <lineage>
        <taxon>Eukaryota</taxon>
        <taxon>Metazoa</taxon>
        <taxon>Ecdysozoa</taxon>
        <taxon>Nematoda</taxon>
        <taxon>Chromadorea</taxon>
        <taxon>Rhabditida</taxon>
        <taxon>Spirurina</taxon>
        <taxon>Ascaridomorpha</taxon>
        <taxon>Ascaridoidea</taxon>
        <taxon>Ascarididae</taxon>
        <taxon>Ascaris</taxon>
    </lineage>
</organism>
<evidence type="ECO:0000313" key="1">
    <source>
        <dbReference type="Proteomes" id="UP000036681"/>
    </source>
</evidence>
<sequence length="67" mass="7723">MDDIGDTYGGCPVMSRLHRMKNHIKDELAMRQAHLIISIQDVWTNFYLLDGFRVLYIASLSKIVQAI</sequence>
<dbReference type="Proteomes" id="UP000036681">
    <property type="component" value="Unplaced"/>
</dbReference>
<name>A0A0M3HG24_ASCLU</name>
<keyword evidence="1" id="KW-1185">Reference proteome</keyword>
<evidence type="ECO:0000313" key="2">
    <source>
        <dbReference type="WBParaSite" id="ALUE_0000046901-mRNA-1"/>
    </source>
</evidence>
<dbReference type="WBParaSite" id="ALUE_0000046901-mRNA-1">
    <property type="protein sequence ID" value="ALUE_0000046901-mRNA-1"/>
    <property type="gene ID" value="ALUE_0000046901"/>
</dbReference>
<protein>
    <submittedName>
        <fullName evidence="2">Retrotransposon protein</fullName>
    </submittedName>
</protein>